<evidence type="ECO:0000256" key="2">
    <source>
        <dbReference type="ARBA" id="ARBA00022801"/>
    </source>
</evidence>
<comment type="similarity">
    <text evidence="1 4">Belongs to the glycosyl hydrolase 32 family.</text>
</comment>
<keyword evidence="8" id="KW-1185">Reference proteome</keyword>
<dbReference type="OrthoDB" id="202537at2759"/>
<feature type="domain" description="Glycosyl hydrolase family 32 C-terminal" evidence="6">
    <location>
        <begin position="410"/>
        <end position="575"/>
    </location>
</feature>
<dbReference type="InterPro" id="IPR013148">
    <property type="entry name" value="Glyco_hydro_32_N"/>
</dbReference>
<dbReference type="Pfam" id="PF08244">
    <property type="entry name" value="Glyco_hydro_32C"/>
    <property type="match status" value="1"/>
</dbReference>
<dbReference type="SUPFAM" id="SSF75005">
    <property type="entry name" value="Arabinanase/levansucrase/invertase"/>
    <property type="match status" value="1"/>
</dbReference>
<keyword evidence="2 4" id="KW-0378">Hydrolase</keyword>
<dbReference type="Proteomes" id="UP000182235">
    <property type="component" value="Unassembled WGS sequence"/>
</dbReference>
<dbReference type="AlphaFoldDB" id="A0A1J9P7J1"/>
<comment type="caution">
    <text evidence="7">The sequence shown here is derived from an EMBL/GenBank/DDBJ whole genome shotgun (WGS) entry which is preliminary data.</text>
</comment>
<dbReference type="EMBL" id="LGRN01000479">
    <property type="protein sequence ID" value="OJD11866.1"/>
    <property type="molecule type" value="Genomic_DNA"/>
</dbReference>
<dbReference type="Gene3D" id="2.60.120.560">
    <property type="entry name" value="Exo-inulinase, domain 1"/>
    <property type="match status" value="1"/>
</dbReference>
<evidence type="ECO:0000313" key="7">
    <source>
        <dbReference type="EMBL" id="OJD11866.1"/>
    </source>
</evidence>
<evidence type="ECO:0000256" key="4">
    <source>
        <dbReference type="RuleBase" id="RU362110"/>
    </source>
</evidence>
<name>A0A1J9P7J1_9EURO</name>
<evidence type="ECO:0008006" key="9">
    <source>
        <dbReference type="Google" id="ProtNLM"/>
    </source>
</evidence>
<dbReference type="GO" id="GO:0005987">
    <property type="term" value="P:sucrose catabolic process"/>
    <property type="evidence" value="ECO:0007669"/>
    <property type="project" value="TreeGrafter"/>
</dbReference>
<evidence type="ECO:0000259" key="6">
    <source>
        <dbReference type="Pfam" id="PF08244"/>
    </source>
</evidence>
<dbReference type="PANTHER" id="PTHR42800">
    <property type="entry name" value="EXOINULINASE INUD (AFU_ORTHOLOGUE AFUA_5G00480)"/>
    <property type="match status" value="1"/>
</dbReference>
<dbReference type="CDD" id="cd18621">
    <property type="entry name" value="GH32_XdINV-like"/>
    <property type="match status" value="1"/>
</dbReference>
<dbReference type="SMART" id="SM00640">
    <property type="entry name" value="Glyco_32"/>
    <property type="match status" value="1"/>
</dbReference>
<dbReference type="InterPro" id="IPR013320">
    <property type="entry name" value="ConA-like_dom_sf"/>
</dbReference>
<keyword evidence="3 4" id="KW-0326">Glycosidase</keyword>
<sequence length="585" mass="65315">MGSISTVNSLNGRTFFRLRPSFHFLAPGGWMNDPCAPGYDSHSRKYHLFYQWNPHDCDWGNISWGHAVSDNLITWSYTAMEPLLKPDAFYDKKGIFTGCFHPTGIHGEPDQLTVFYTSVCHLPVHWSISNMRGAEGLSVATSKNGGSTWEKLIDNPILKEEPDGFDVTGFRDPALAEWPEMDELRGEKALYGLISGGIQGAGPNVFLYAIDPTDLRRWRYLGTLFESIKNSKISRRWSGDYGLNFECSNFMALQSGSVSRDFLITGTEGGTQRDWIKYSPGSPERTVRWCVWLSGSLTKQDDEIKLNSQFGGILDHGVFYAANSFYDPVTEQRILWGWIPEEDVTLDYCRAKGWNGSLALPREVFLLVIPNVTRALATPLSEITSVAQHRESDGSLSLHTLGIRPLAALNSLRRKSLASLHNISLPSALSTIHSTAIRSTQWELSATISITSACEQVGFHLRHNPGFSTKTTVSFVPPTEDIIVDRSQSNPSTKINKFYERGPFTLFTQRINGQDVQEQLKLRIFCDNDVLEVYANDRFALTTMIYTDDEEAVELSLFADGKAGAAVFDNVTIWEMGGIGLSAQV</sequence>
<dbReference type="GO" id="GO:0004575">
    <property type="term" value="F:sucrose alpha-glucosidase activity"/>
    <property type="evidence" value="ECO:0007669"/>
    <property type="project" value="TreeGrafter"/>
</dbReference>
<dbReference type="VEuPathDB" id="FungiDB:AJ78_07453"/>
<protein>
    <recommendedName>
        <fullName evidence="9">Glycosyl hydrolase family 32 N-terminal domain-containing protein</fullName>
    </recommendedName>
</protein>
<evidence type="ECO:0000256" key="3">
    <source>
        <dbReference type="ARBA" id="ARBA00023295"/>
    </source>
</evidence>
<proteinExistence type="inferred from homology"/>
<evidence type="ECO:0000256" key="1">
    <source>
        <dbReference type="ARBA" id="ARBA00009902"/>
    </source>
</evidence>
<dbReference type="InterPro" id="IPR013189">
    <property type="entry name" value="Glyco_hydro_32_C"/>
</dbReference>
<evidence type="ECO:0000259" key="5">
    <source>
        <dbReference type="Pfam" id="PF00251"/>
    </source>
</evidence>
<dbReference type="PANTHER" id="PTHR42800:SF3">
    <property type="entry name" value="GLYCOSYL HYDROLASE FAMILY 32 N-TERMINAL DOMAIN-CONTAINING PROTEIN"/>
    <property type="match status" value="1"/>
</dbReference>
<reference evidence="7 8" key="1">
    <citation type="submission" date="2015-07" db="EMBL/GenBank/DDBJ databases">
        <title>Emmonsia species relationships and genome sequence.</title>
        <authorList>
            <consortium name="The Broad Institute Genomics Platform"/>
            <person name="Cuomo C.A."/>
            <person name="Munoz J.F."/>
            <person name="Imamovic A."/>
            <person name="Priest M.E."/>
            <person name="Young S."/>
            <person name="Clay O.K."/>
            <person name="McEwen J.G."/>
        </authorList>
    </citation>
    <scope>NUCLEOTIDE SEQUENCE [LARGE SCALE GENOMIC DNA]</scope>
    <source>
        <strain evidence="7 8">UAMH 9510</strain>
    </source>
</reference>
<accession>A0A1J9P7J1</accession>
<evidence type="ECO:0000313" key="8">
    <source>
        <dbReference type="Proteomes" id="UP000182235"/>
    </source>
</evidence>
<dbReference type="SUPFAM" id="SSF49899">
    <property type="entry name" value="Concanavalin A-like lectins/glucanases"/>
    <property type="match status" value="1"/>
</dbReference>
<dbReference type="Pfam" id="PF00251">
    <property type="entry name" value="Glyco_hydro_32N"/>
    <property type="match status" value="1"/>
</dbReference>
<dbReference type="STRING" id="1447872.A0A1J9P7J1"/>
<dbReference type="InterPro" id="IPR001362">
    <property type="entry name" value="Glyco_hydro_32"/>
</dbReference>
<organism evidence="7 8">
    <name type="scientific">Emergomyces pasteurianus Ep9510</name>
    <dbReference type="NCBI Taxonomy" id="1447872"/>
    <lineage>
        <taxon>Eukaryota</taxon>
        <taxon>Fungi</taxon>
        <taxon>Dikarya</taxon>
        <taxon>Ascomycota</taxon>
        <taxon>Pezizomycotina</taxon>
        <taxon>Eurotiomycetes</taxon>
        <taxon>Eurotiomycetidae</taxon>
        <taxon>Onygenales</taxon>
        <taxon>Ajellomycetaceae</taxon>
        <taxon>Emergomyces</taxon>
    </lineage>
</organism>
<feature type="domain" description="Glycosyl hydrolase family 32 N-terminal" evidence="5">
    <location>
        <begin position="23"/>
        <end position="366"/>
    </location>
</feature>
<dbReference type="InterPro" id="IPR023296">
    <property type="entry name" value="Glyco_hydro_beta-prop_sf"/>
</dbReference>
<dbReference type="Gene3D" id="2.115.10.20">
    <property type="entry name" value="Glycosyl hydrolase domain, family 43"/>
    <property type="match status" value="1"/>
</dbReference>
<gene>
    <name evidence="7" type="ORF">AJ78_07453</name>
</gene>
<dbReference type="GO" id="GO:0005737">
    <property type="term" value="C:cytoplasm"/>
    <property type="evidence" value="ECO:0007669"/>
    <property type="project" value="TreeGrafter"/>
</dbReference>